<protein>
    <recommendedName>
        <fullName evidence="6">Tetratricopeptide repeat protein</fullName>
    </recommendedName>
</protein>
<evidence type="ECO:0000256" key="3">
    <source>
        <dbReference type="PROSITE-ProRule" id="PRU00339"/>
    </source>
</evidence>
<evidence type="ECO:0000313" key="4">
    <source>
        <dbReference type="EMBL" id="CAF1686744.1"/>
    </source>
</evidence>
<dbReference type="SMART" id="SM00028">
    <property type="entry name" value="TPR"/>
    <property type="match status" value="5"/>
</dbReference>
<evidence type="ECO:0008006" key="6">
    <source>
        <dbReference type="Google" id="ProtNLM"/>
    </source>
</evidence>
<dbReference type="Proteomes" id="UP000663828">
    <property type="component" value="Unassembled WGS sequence"/>
</dbReference>
<dbReference type="Pfam" id="PF13181">
    <property type="entry name" value="TPR_8"/>
    <property type="match status" value="1"/>
</dbReference>
<dbReference type="AlphaFoldDB" id="A0A816HJQ4"/>
<reference evidence="4" key="1">
    <citation type="submission" date="2021-02" db="EMBL/GenBank/DDBJ databases">
        <authorList>
            <person name="Nowell W R."/>
        </authorList>
    </citation>
    <scope>NUCLEOTIDE SEQUENCE</scope>
</reference>
<dbReference type="EMBL" id="CAJNOR010017088">
    <property type="protein sequence ID" value="CAF1686744.1"/>
    <property type="molecule type" value="Genomic_DNA"/>
</dbReference>
<keyword evidence="2 3" id="KW-0802">TPR repeat</keyword>
<feature type="repeat" description="TPR" evidence="3">
    <location>
        <begin position="138"/>
        <end position="171"/>
    </location>
</feature>
<comment type="caution">
    <text evidence="4">The sequence shown here is derived from an EMBL/GenBank/DDBJ whole genome shotgun (WGS) entry which is preliminary data.</text>
</comment>
<feature type="repeat" description="TPR" evidence="3">
    <location>
        <begin position="177"/>
        <end position="210"/>
    </location>
</feature>
<dbReference type="Pfam" id="PF13424">
    <property type="entry name" value="TPR_12"/>
    <property type="match status" value="1"/>
</dbReference>
<dbReference type="Gene3D" id="1.25.40.10">
    <property type="entry name" value="Tetratricopeptide repeat domain"/>
    <property type="match status" value="2"/>
</dbReference>
<dbReference type="InterPro" id="IPR011990">
    <property type="entry name" value="TPR-like_helical_dom_sf"/>
</dbReference>
<evidence type="ECO:0000256" key="1">
    <source>
        <dbReference type="ARBA" id="ARBA00022737"/>
    </source>
</evidence>
<dbReference type="InterPro" id="IPR019734">
    <property type="entry name" value="TPR_rpt"/>
</dbReference>
<keyword evidence="1" id="KW-0677">Repeat</keyword>
<accession>A0A816HJQ4</accession>
<proteinExistence type="predicted"/>
<gene>
    <name evidence="4" type="ORF">XAT740_LOCUS62124</name>
</gene>
<dbReference type="PANTHER" id="PTHR45641:SF19">
    <property type="entry name" value="NEPHROCYSTIN-3"/>
    <property type="match status" value="1"/>
</dbReference>
<feature type="non-terminal residue" evidence="4">
    <location>
        <position position="1"/>
    </location>
</feature>
<name>A0A816HJQ4_ADIRI</name>
<organism evidence="4 5">
    <name type="scientific">Adineta ricciae</name>
    <name type="common">Rotifer</name>
    <dbReference type="NCBI Taxonomy" id="249248"/>
    <lineage>
        <taxon>Eukaryota</taxon>
        <taxon>Metazoa</taxon>
        <taxon>Spiralia</taxon>
        <taxon>Gnathifera</taxon>
        <taxon>Rotifera</taxon>
        <taxon>Eurotatoria</taxon>
        <taxon>Bdelloidea</taxon>
        <taxon>Adinetida</taxon>
        <taxon>Adinetidae</taxon>
        <taxon>Adineta</taxon>
    </lineage>
</organism>
<dbReference type="SUPFAM" id="SSF81901">
    <property type="entry name" value="HCP-like"/>
    <property type="match status" value="1"/>
</dbReference>
<feature type="repeat" description="TPR" evidence="3">
    <location>
        <begin position="217"/>
        <end position="250"/>
    </location>
</feature>
<evidence type="ECO:0000313" key="5">
    <source>
        <dbReference type="Proteomes" id="UP000663828"/>
    </source>
</evidence>
<dbReference type="PROSITE" id="PS50293">
    <property type="entry name" value="TPR_REGION"/>
    <property type="match status" value="1"/>
</dbReference>
<dbReference type="PANTHER" id="PTHR45641">
    <property type="entry name" value="TETRATRICOPEPTIDE REPEAT PROTEIN (AFU_ORTHOLOGUE AFUA_6G03870)"/>
    <property type="match status" value="1"/>
</dbReference>
<feature type="non-terminal residue" evidence="4">
    <location>
        <position position="314"/>
    </location>
</feature>
<dbReference type="PROSITE" id="PS50005">
    <property type="entry name" value="TPR"/>
    <property type="match status" value="3"/>
</dbReference>
<sequence length="314" mass="37282">TSIYEDVAISCARHDPNLIGIVFQINVYPTKANFTPLVSLENDNLQEEFLFTINTVFRISEIKQIDNKLWKVYLELINENDDEDLKQINKYIEEQTEGSVGWDRISKLYLKMGYFDKAEEILEFLIDKTDKNDRTALIHRYHLMGLIKTTKYEYKKALLYYHKALKLISNSVQVNLSTIYNDIGLLYYQLEKYREAIQFYQLALDLQIESNNSSDLITIYNNMGQTYKDLNNYSNASHCYEKILEIHQQSIPLNYFKSLHIYESIDNIHINKKNYHEVLKLFEKQLKILNDYYPEYYISIACVEINIIEIYEQA</sequence>
<keyword evidence="5" id="KW-1185">Reference proteome</keyword>
<evidence type="ECO:0000256" key="2">
    <source>
        <dbReference type="ARBA" id="ARBA00022803"/>
    </source>
</evidence>